<reference evidence="2 3" key="1">
    <citation type="submission" date="2017-10" db="EMBL/GenBank/DDBJ databases">
        <title>Novel microbial diversity and functional potential in the marine mammal oral microbiome.</title>
        <authorList>
            <person name="Dudek N.K."/>
            <person name="Sun C.L."/>
            <person name="Burstein D."/>
            <person name="Kantor R.S."/>
            <person name="Aliaga Goltsman D.S."/>
            <person name="Bik E.M."/>
            <person name="Thomas B.C."/>
            <person name="Banfield J.F."/>
            <person name="Relman D.A."/>
        </authorList>
    </citation>
    <scope>NUCLEOTIDE SEQUENCE [LARGE SCALE GENOMIC DNA]</scope>
    <source>
        <strain evidence="2">DOLZORAL124_49_17</strain>
    </source>
</reference>
<keyword evidence="1" id="KW-1133">Transmembrane helix</keyword>
<keyword evidence="1" id="KW-0812">Transmembrane</keyword>
<dbReference type="Pfam" id="PF13469">
    <property type="entry name" value="Sulfotransfer_3"/>
    <property type="match status" value="1"/>
</dbReference>
<sequence>MTTIAHIINPVKVTRSSDLYIAQPITFETIRRARTYTKDIIEIQLYSAQYTEDVNVVPQYFTRTADLDRSVIDLHTFHIKRKLPLLKDILDRLYNASNAEYFIYTNTDIAILPNFYLTIISIIHQGFDAFVVNRRSISSRYKSIAEIPLMYSEIGKSHKGFDCFIFRRDAYPKYILGNVCLGTAFVGRVLLWNLVLNSKKFKEFKNLHLTFHLGNNQIWRSDRQSDYFDYNRREAYKVLTKLQKDSESIEILDRYTYLRLFDRKKIQIDYAIHNHKFLFIAGLHRSGTSILFKCLKEHPLISGFSDTGHNEDEGQFLQTLFPTAKDFGGPGKFGFQSEMHLTEMSSLLTDSNRIKLFTEWKKFWDTTRPVLLEKSPPNLLKTRFLQAIFPNVYFVVIIRHPIAVSYATQKWSKTDLKSLLRHWLWCHLIFFEDKKFLRNCLIIKYEDFCDNPALYLSHIHDMVDIQKMKSTLKIEKDTNEKYFKQWKEEIESMSTLQKILFRFQYRKFEKKINKFGYSLYDHLRK</sequence>
<dbReference type="SUPFAM" id="SSF52540">
    <property type="entry name" value="P-loop containing nucleoside triphosphate hydrolases"/>
    <property type="match status" value="1"/>
</dbReference>
<comment type="caution">
    <text evidence="2">The sequence shown here is derived from an EMBL/GenBank/DDBJ whole genome shotgun (WGS) entry which is preliminary data.</text>
</comment>
<evidence type="ECO:0000256" key="1">
    <source>
        <dbReference type="SAM" id="Phobius"/>
    </source>
</evidence>
<proteinExistence type="predicted"/>
<feature type="transmembrane region" description="Helical" evidence="1">
    <location>
        <begin position="174"/>
        <end position="196"/>
    </location>
</feature>
<dbReference type="EMBL" id="PDPS01000030">
    <property type="protein sequence ID" value="PID56914.1"/>
    <property type="molecule type" value="Genomic_DNA"/>
</dbReference>
<accession>A0A2G6E4C9</accession>
<dbReference type="Gene3D" id="3.40.50.300">
    <property type="entry name" value="P-loop containing nucleotide triphosphate hydrolases"/>
    <property type="match status" value="1"/>
</dbReference>
<evidence type="ECO:0008006" key="4">
    <source>
        <dbReference type="Google" id="ProtNLM"/>
    </source>
</evidence>
<evidence type="ECO:0000313" key="3">
    <source>
        <dbReference type="Proteomes" id="UP000229740"/>
    </source>
</evidence>
<dbReference type="AlphaFoldDB" id="A0A2G6E4C9"/>
<dbReference type="InterPro" id="IPR027417">
    <property type="entry name" value="P-loop_NTPase"/>
</dbReference>
<protein>
    <recommendedName>
        <fullName evidence="4">Sulfotransferase domain-containing protein</fullName>
    </recommendedName>
</protein>
<organism evidence="2 3">
    <name type="scientific">candidate division KSB3 bacterium</name>
    <dbReference type="NCBI Taxonomy" id="2044937"/>
    <lineage>
        <taxon>Bacteria</taxon>
        <taxon>candidate division KSB3</taxon>
    </lineage>
</organism>
<name>A0A2G6E4C9_9BACT</name>
<keyword evidence="1" id="KW-0472">Membrane</keyword>
<gene>
    <name evidence="2" type="ORF">CSB45_09665</name>
</gene>
<dbReference type="Proteomes" id="UP000229740">
    <property type="component" value="Unassembled WGS sequence"/>
</dbReference>
<evidence type="ECO:0000313" key="2">
    <source>
        <dbReference type="EMBL" id="PID56914.1"/>
    </source>
</evidence>